<comment type="caution">
    <text evidence="11">The sequence shown here is derived from an EMBL/GenBank/DDBJ whole genome shotgun (WGS) entry which is preliminary data.</text>
</comment>
<dbReference type="VEuPathDB" id="FungiDB:TAPDE_003777"/>
<feature type="binding site" evidence="9">
    <location>
        <position position="26"/>
    </location>
    <ligand>
        <name>FAD</name>
        <dbReference type="ChEBI" id="CHEBI:57692"/>
    </ligand>
</feature>
<evidence type="ECO:0000256" key="5">
    <source>
        <dbReference type="ARBA" id="ARBA00022857"/>
    </source>
</evidence>
<dbReference type="OrthoDB" id="333024at2759"/>
<reference evidence="11 12" key="1">
    <citation type="journal article" date="2013" name="MBio">
        <title>Genome sequencing of the plant pathogen Taphrina deformans, the causal agent of peach leaf curl.</title>
        <authorList>
            <person name="Cisse O.H."/>
            <person name="Almeida J.M.G.C.F."/>
            <person name="Fonseca A."/>
            <person name="Kumar A.A."/>
            <person name="Salojaervi J."/>
            <person name="Overmyer K."/>
            <person name="Hauser P.M."/>
            <person name="Pagni M."/>
        </authorList>
    </citation>
    <scope>NUCLEOTIDE SEQUENCE [LARGE SCALE GENOMIC DNA]</scope>
    <source>
        <strain evidence="12">PYCC 5710 / ATCC 11124 / CBS 356.35 / IMI 108563 / JCM 9778 / NBRC 8474</strain>
    </source>
</reference>
<dbReference type="GO" id="GO:0016491">
    <property type="term" value="F:oxidoreductase activity"/>
    <property type="evidence" value="ECO:0007669"/>
    <property type="project" value="UniProtKB-KW"/>
</dbReference>
<sequence length="438" mass="48037">MCNRLLSNLPNCTVDIFEALPVPYGLARFGVAPDHPEVKNVTHKFDEVAASSRVRFFGNVKVGRDLSMRDLSRAYDCILFAHGASLNKSLGIPGEALPGVLSARSFVGWYNGLPEASDLQPKLEEIETAIVIGQGNVALDIARILLSNVDDLKSTDIADHALEALSRSRVKRVKIVGRRGPLEASFTIKEIRELINVPGATFTNSSQALYTDILNHSALPRAQKRLIDLLSKQSNSKVSSNKSWDIQYALSPKEFRGSSHLESVLFEKNHLKDIGGRVQAQGSGEHLQEEAQLALLSIGYQSEAITGMEDIGVIFDTNKHIVPNEGGRVTSMDGFVPGVYCSGWTKVGPVGVIASTMRDAFETADVIAQDWIDSSIARKKLDLTGDDLIQQLSKQKQIVKWDDWKRIQQHEFESGQQKQRSAEKITDLSAMLSVAAGS</sequence>
<evidence type="ECO:0000256" key="1">
    <source>
        <dbReference type="ARBA" id="ARBA00001974"/>
    </source>
</evidence>
<feature type="binding site" evidence="9">
    <location>
        <position position="62"/>
    </location>
    <ligand>
        <name>FAD</name>
        <dbReference type="ChEBI" id="CHEBI:57692"/>
    </ligand>
</feature>
<dbReference type="eggNOG" id="KOG1800">
    <property type="taxonomic scope" value="Eukaryota"/>
</dbReference>
<dbReference type="InterPro" id="IPR036188">
    <property type="entry name" value="FAD/NAD-bd_sf"/>
</dbReference>
<keyword evidence="5 8" id="KW-0521">NADP</keyword>
<keyword evidence="3 8" id="KW-0285">Flavoprotein</keyword>
<keyword evidence="8" id="KW-0496">Mitochondrion</keyword>
<evidence type="ECO:0000313" key="11">
    <source>
        <dbReference type="EMBL" id="CCG83536.1"/>
    </source>
</evidence>
<feature type="binding site" evidence="10">
    <location>
        <position position="351"/>
    </location>
    <ligand>
        <name>NADP(+)</name>
        <dbReference type="ChEBI" id="CHEBI:58349"/>
    </ligand>
</feature>
<evidence type="ECO:0000256" key="8">
    <source>
        <dbReference type="PIRNR" id="PIRNR000362"/>
    </source>
</evidence>
<evidence type="ECO:0000256" key="2">
    <source>
        <dbReference type="ARBA" id="ARBA00008312"/>
    </source>
</evidence>
<dbReference type="PANTHER" id="PTHR48467:SF1">
    <property type="entry name" value="GLUTAMATE SYNTHASE 1 [NADH], CHLOROPLASTIC-LIKE"/>
    <property type="match status" value="1"/>
</dbReference>
<dbReference type="Gene3D" id="3.40.50.720">
    <property type="entry name" value="NAD(P)-binding Rossmann-like Domain"/>
    <property type="match status" value="1"/>
</dbReference>
<keyword evidence="6 8" id="KW-0560">Oxidoreductase</keyword>
<comment type="catalytic activity">
    <reaction evidence="7 8">
        <text>2 reduced [adrenodoxin] + NADP(+) + H(+) = 2 oxidized [adrenodoxin] + NADPH</text>
        <dbReference type="Rhea" id="RHEA:42312"/>
        <dbReference type="Rhea" id="RHEA-COMP:9998"/>
        <dbReference type="Rhea" id="RHEA-COMP:9999"/>
        <dbReference type="ChEBI" id="CHEBI:15378"/>
        <dbReference type="ChEBI" id="CHEBI:33737"/>
        <dbReference type="ChEBI" id="CHEBI:33738"/>
        <dbReference type="ChEBI" id="CHEBI:57783"/>
        <dbReference type="ChEBI" id="CHEBI:58349"/>
        <dbReference type="EC" id="1.18.1.6"/>
    </reaction>
</comment>
<dbReference type="PANTHER" id="PTHR48467">
    <property type="entry name" value="GLUTAMATE SYNTHASE 1 [NADH], CHLOROPLASTIC-LIKE"/>
    <property type="match status" value="1"/>
</dbReference>
<dbReference type="EC" id="1.18.1.6" evidence="8"/>
<feature type="binding site" evidence="9">
    <location>
        <begin position="351"/>
        <end position="353"/>
    </location>
    <ligand>
        <name>FAD</name>
        <dbReference type="ChEBI" id="CHEBI:57692"/>
    </ligand>
</feature>
<evidence type="ECO:0000256" key="9">
    <source>
        <dbReference type="PIRSR" id="PIRSR000362-1"/>
    </source>
</evidence>
<evidence type="ECO:0000313" key="12">
    <source>
        <dbReference type="Proteomes" id="UP000013776"/>
    </source>
</evidence>
<evidence type="ECO:0000256" key="4">
    <source>
        <dbReference type="ARBA" id="ARBA00022827"/>
    </source>
</evidence>
<keyword evidence="12" id="KW-1185">Reference proteome</keyword>
<comment type="similarity">
    <text evidence="2 8">Belongs to the ferredoxin--NADP reductase type 1 family.</text>
</comment>
<comment type="cofactor">
    <cofactor evidence="1 8 9">
        <name>FAD</name>
        <dbReference type="ChEBI" id="CHEBI:57692"/>
    </cofactor>
</comment>
<evidence type="ECO:0000256" key="3">
    <source>
        <dbReference type="ARBA" id="ARBA00022630"/>
    </source>
</evidence>
<feature type="binding site" evidence="9">
    <location>
        <position position="344"/>
    </location>
    <ligand>
        <name>FAD</name>
        <dbReference type="ChEBI" id="CHEBI:57692"/>
    </ligand>
</feature>
<dbReference type="STRING" id="1097556.R4XCI3"/>
<proteinExistence type="inferred from homology"/>
<keyword evidence="4 8" id="KW-0274">FAD</keyword>
<gene>
    <name evidence="11" type="ORF">TAPDE_003777</name>
</gene>
<dbReference type="EMBL" id="CAHR02000156">
    <property type="protein sequence ID" value="CCG83536.1"/>
    <property type="molecule type" value="Genomic_DNA"/>
</dbReference>
<feature type="binding site" evidence="9">
    <location>
        <position position="18"/>
    </location>
    <ligand>
        <name>FAD</name>
        <dbReference type="ChEBI" id="CHEBI:57692"/>
    </ligand>
</feature>
<dbReference type="InterPro" id="IPR055275">
    <property type="entry name" value="Ferredox_Rdtase"/>
</dbReference>
<name>R4XCI3_TAPDE</name>
<protein>
    <recommendedName>
        <fullName evidence="8">NADPH:adrenodoxin oxidoreductase, mitochondrial</fullName>
        <ecNumber evidence="8">1.18.1.6</ecNumber>
    </recommendedName>
</protein>
<feature type="binding site" evidence="10">
    <location>
        <position position="190"/>
    </location>
    <ligand>
        <name>NADP(+)</name>
        <dbReference type="ChEBI" id="CHEBI:58349"/>
    </ligand>
</feature>
<evidence type="ECO:0000256" key="6">
    <source>
        <dbReference type="ARBA" id="ARBA00023002"/>
    </source>
</evidence>
<dbReference type="Gene3D" id="3.50.50.60">
    <property type="entry name" value="FAD/NAD(P)-binding domain"/>
    <property type="match status" value="1"/>
</dbReference>
<dbReference type="AlphaFoldDB" id="R4XCI3"/>
<dbReference type="Proteomes" id="UP000013776">
    <property type="component" value="Unassembled WGS sequence"/>
</dbReference>
<evidence type="ECO:0000256" key="7">
    <source>
        <dbReference type="ARBA" id="ARBA00048933"/>
    </source>
</evidence>
<comment type="subcellular location">
    <subcellularLocation>
        <location evidence="8">Mitochondrion</location>
    </subcellularLocation>
</comment>
<dbReference type="InterPro" id="IPR021163">
    <property type="entry name" value="Ferredox_Rdtase_adrenod"/>
</dbReference>
<dbReference type="SUPFAM" id="SSF51905">
    <property type="entry name" value="FAD/NAD(P)-binding domain"/>
    <property type="match status" value="2"/>
</dbReference>
<dbReference type="PIRSF" id="PIRSF000362">
    <property type="entry name" value="FNR"/>
    <property type="match status" value="1"/>
</dbReference>
<accession>R4XCI3</accession>
<dbReference type="PRINTS" id="PR00419">
    <property type="entry name" value="ADXRDTASE"/>
</dbReference>
<feature type="binding site" evidence="10">
    <location>
        <begin position="178"/>
        <end position="179"/>
    </location>
    <ligand>
        <name>NADP(+)</name>
        <dbReference type="ChEBI" id="CHEBI:58349"/>
    </ligand>
</feature>
<dbReference type="GO" id="GO:0005739">
    <property type="term" value="C:mitochondrion"/>
    <property type="evidence" value="ECO:0007669"/>
    <property type="project" value="UniProtKB-SubCell"/>
</dbReference>
<feature type="binding site" evidence="10">
    <location>
        <begin position="134"/>
        <end position="137"/>
    </location>
    <ligand>
        <name>NADP(+)</name>
        <dbReference type="ChEBI" id="CHEBI:58349"/>
    </ligand>
</feature>
<evidence type="ECO:0000256" key="10">
    <source>
        <dbReference type="PIRSR" id="PIRSR000362-2"/>
    </source>
</evidence>
<organism evidence="11 12">
    <name type="scientific">Taphrina deformans (strain PYCC 5710 / ATCC 11124 / CBS 356.35 / IMI 108563 / JCM 9778 / NBRC 8474)</name>
    <name type="common">Peach leaf curl fungus</name>
    <name type="synonym">Lalaria deformans</name>
    <dbReference type="NCBI Taxonomy" id="1097556"/>
    <lineage>
        <taxon>Eukaryota</taxon>
        <taxon>Fungi</taxon>
        <taxon>Dikarya</taxon>
        <taxon>Ascomycota</taxon>
        <taxon>Taphrinomycotina</taxon>
        <taxon>Taphrinomycetes</taxon>
        <taxon>Taphrinales</taxon>
        <taxon>Taphrinaceae</taxon>
        <taxon>Taphrina</taxon>
    </lineage>
</organism>